<reference evidence="2 3" key="1">
    <citation type="submission" date="2011-02" db="EMBL/GenBank/DDBJ databases">
        <title>The Genome Sequence of Sphaeroforma arctica JP610.</title>
        <authorList>
            <consortium name="The Broad Institute Genome Sequencing Platform"/>
            <person name="Russ C."/>
            <person name="Cuomo C."/>
            <person name="Young S.K."/>
            <person name="Zeng Q."/>
            <person name="Gargeya S."/>
            <person name="Alvarado L."/>
            <person name="Berlin A."/>
            <person name="Chapman S.B."/>
            <person name="Chen Z."/>
            <person name="Freedman E."/>
            <person name="Gellesch M."/>
            <person name="Goldberg J."/>
            <person name="Griggs A."/>
            <person name="Gujja S."/>
            <person name="Heilman E."/>
            <person name="Heiman D."/>
            <person name="Howarth C."/>
            <person name="Mehta T."/>
            <person name="Neiman D."/>
            <person name="Pearson M."/>
            <person name="Roberts A."/>
            <person name="Saif S."/>
            <person name="Shea T."/>
            <person name="Shenoy N."/>
            <person name="Sisk P."/>
            <person name="Stolte C."/>
            <person name="Sykes S."/>
            <person name="White J."/>
            <person name="Yandava C."/>
            <person name="Burger G."/>
            <person name="Gray M.W."/>
            <person name="Holland P.W.H."/>
            <person name="King N."/>
            <person name="Lang F.B.F."/>
            <person name="Roger A.J."/>
            <person name="Ruiz-Trillo I."/>
            <person name="Haas B."/>
            <person name="Nusbaum C."/>
            <person name="Birren B."/>
        </authorList>
    </citation>
    <scope>NUCLEOTIDE SEQUENCE [LARGE SCALE GENOMIC DNA]</scope>
    <source>
        <strain evidence="2 3">JP610</strain>
    </source>
</reference>
<dbReference type="AlphaFoldDB" id="A0A0L0FAQ0"/>
<dbReference type="EMBL" id="KQ245444">
    <property type="protein sequence ID" value="KNC73571.1"/>
    <property type="molecule type" value="Genomic_DNA"/>
</dbReference>
<dbReference type="GeneID" id="25914375"/>
<feature type="region of interest" description="Disordered" evidence="1">
    <location>
        <begin position="89"/>
        <end position="110"/>
    </location>
</feature>
<name>A0A0L0FAQ0_9EUKA</name>
<accession>A0A0L0FAQ0</accession>
<sequence length="110" mass="11938">MRKRCTNGMRLGLAHEFQHRYDLAIQQYNIVKEWIREGFTLLKSEHGSAPPVKYEALAETNGDTTIASSAIESAPLDTCKSNVPVSAADKAGRVAPPAEAATEAPDDVLQ</sequence>
<keyword evidence="3" id="KW-1185">Reference proteome</keyword>
<dbReference type="RefSeq" id="XP_014147473.1">
    <property type="nucleotide sequence ID" value="XM_014291998.1"/>
</dbReference>
<evidence type="ECO:0000313" key="3">
    <source>
        <dbReference type="Proteomes" id="UP000054560"/>
    </source>
</evidence>
<dbReference type="Proteomes" id="UP000054560">
    <property type="component" value="Unassembled WGS sequence"/>
</dbReference>
<proteinExistence type="predicted"/>
<evidence type="ECO:0000313" key="2">
    <source>
        <dbReference type="EMBL" id="KNC73571.1"/>
    </source>
</evidence>
<organism evidence="2 3">
    <name type="scientific">Sphaeroforma arctica JP610</name>
    <dbReference type="NCBI Taxonomy" id="667725"/>
    <lineage>
        <taxon>Eukaryota</taxon>
        <taxon>Ichthyosporea</taxon>
        <taxon>Ichthyophonida</taxon>
        <taxon>Sphaeroforma</taxon>
    </lineage>
</organism>
<protein>
    <submittedName>
        <fullName evidence="2">Uncharacterized protein</fullName>
    </submittedName>
</protein>
<gene>
    <name evidence="2" type="ORF">SARC_13871</name>
</gene>
<evidence type="ECO:0000256" key="1">
    <source>
        <dbReference type="SAM" id="MobiDB-lite"/>
    </source>
</evidence>